<dbReference type="CDD" id="cd12108">
    <property type="entry name" value="Hr-like"/>
    <property type="match status" value="1"/>
</dbReference>
<organism evidence="5 6">
    <name type="scientific">Streptomyces durmitorensis</name>
    <dbReference type="NCBI Taxonomy" id="319947"/>
    <lineage>
        <taxon>Bacteria</taxon>
        <taxon>Bacillati</taxon>
        <taxon>Actinomycetota</taxon>
        <taxon>Actinomycetes</taxon>
        <taxon>Kitasatosporales</taxon>
        <taxon>Streptomycetaceae</taxon>
        <taxon>Streptomyces</taxon>
    </lineage>
</organism>
<feature type="domain" description="Hemerythrin-like" evidence="4">
    <location>
        <begin position="163"/>
        <end position="297"/>
    </location>
</feature>
<dbReference type="EMBL" id="CP097289">
    <property type="protein sequence ID" value="UQT60397.1"/>
    <property type="molecule type" value="Genomic_DNA"/>
</dbReference>
<dbReference type="Pfam" id="PF01814">
    <property type="entry name" value="Hemerythrin"/>
    <property type="match status" value="1"/>
</dbReference>
<protein>
    <submittedName>
        <fullName evidence="5">Nitroreductase/quinone reductase family protein</fullName>
    </submittedName>
</protein>
<evidence type="ECO:0000256" key="3">
    <source>
        <dbReference type="SAM" id="Coils"/>
    </source>
</evidence>
<evidence type="ECO:0000313" key="6">
    <source>
        <dbReference type="Proteomes" id="UP000829992"/>
    </source>
</evidence>
<keyword evidence="3" id="KW-0175">Coiled coil</keyword>
<sequence>MPEEPEQPAQLPSPAEFNRQLMADFRANGGQVGGMFAGAPLVLLTTTGARSGHPRSNPAVYARDGDRLLVFASNGGGDKNPDWYHNLLADPRLTVEIADGTGGVDRFPATAEPLAGEERDRQYAAQCERDPAFAAYQQGTDRTIPVIALHRLNAADPARHRAIADHLVRVHAELRDELADLRKQAAARQTASGTPRPAPPLGEQLTRHCLTLCGALHEHHTNEDGAFTELERQFPELAPGIARLREEHKTVARTLAELEALIADPDPAADLVGELDRLTSGLEEHFAYEEEQLLPALYGRGR</sequence>
<dbReference type="SUPFAM" id="SSF50475">
    <property type="entry name" value="FMN-binding split barrel"/>
    <property type="match status" value="1"/>
</dbReference>
<accession>A0ABY4Q3V5</accession>
<feature type="coiled-coil region" evidence="3">
    <location>
        <begin position="164"/>
        <end position="191"/>
    </location>
</feature>
<dbReference type="InterPro" id="IPR012349">
    <property type="entry name" value="Split_barrel_FMN-bd"/>
</dbReference>
<dbReference type="NCBIfam" id="TIGR00026">
    <property type="entry name" value="hi_GC_TIGR00026"/>
    <property type="match status" value="1"/>
</dbReference>
<proteinExistence type="inferred from homology"/>
<evidence type="ECO:0000256" key="1">
    <source>
        <dbReference type="ARBA" id="ARBA00008710"/>
    </source>
</evidence>
<evidence type="ECO:0000313" key="5">
    <source>
        <dbReference type="EMBL" id="UQT60397.1"/>
    </source>
</evidence>
<name>A0ABY4Q3V5_9ACTN</name>
<dbReference type="RefSeq" id="WP_249591731.1">
    <property type="nucleotide sequence ID" value="NZ_BAAAQL010000018.1"/>
</dbReference>
<dbReference type="InterPro" id="IPR012312">
    <property type="entry name" value="Hemerythrin-like"/>
</dbReference>
<comment type="similarity">
    <text evidence="1">Belongs to the F420H(2)-dependent quinone reductase family.</text>
</comment>
<dbReference type="Pfam" id="PF04075">
    <property type="entry name" value="F420H2_quin_red"/>
    <property type="match status" value="1"/>
</dbReference>
<gene>
    <name evidence="5" type="ORF">M4V62_37990</name>
</gene>
<reference evidence="5 6" key="1">
    <citation type="submission" date="2022-05" db="EMBL/GenBank/DDBJ databases">
        <authorList>
            <person name="Zhou X."/>
            <person name="Li K."/>
            <person name="Man Y."/>
        </authorList>
    </citation>
    <scope>NUCLEOTIDE SEQUENCE [LARGE SCALE GENOMIC DNA]</scope>
    <source>
        <strain evidence="5 6">MS405</strain>
    </source>
</reference>
<dbReference type="PANTHER" id="PTHR39428">
    <property type="entry name" value="F420H(2)-DEPENDENT QUINONE REDUCTASE RV1261C"/>
    <property type="match status" value="1"/>
</dbReference>
<evidence type="ECO:0000259" key="4">
    <source>
        <dbReference type="Pfam" id="PF01814"/>
    </source>
</evidence>
<comment type="catalytic activity">
    <reaction evidence="2">
        <text>oxidized coenzyme F420-(gamma-L-Glu)(n) + a quinol + H(+) = reduced coenzyme F420-(gamma-L-Glu)(n) + a quinone</text>
        <dbReference type="Rhea" id="RHEA:39663"/>
        <dbReference type="Rhea" id="RHEA-COMP:12939"/>
        <dbReference type="Rhea" id="RHEA-COMP:14378"/>
        <dbReference type="ChEBI" id="CHEBI:15378"/>
        <dbReference type="ChEBI" id="CHEBI:24646"/>
        <dbReference type="ChEBI" id="CHEBI:132124"/>
        <dbReference type="ChEBI" id="CHEBI:133980"/>
        <dbReference type="ChEBI" id="CHEBI:139511"/>
    </reaction>
</comment>
<dbReference type="Gene3D" id="2.30.110.10">
    <property type="entry name" value="Electron Transport, Fmn-binding Protein, Chain A"/>
    <property type="match status" value="1"/>
</dbReference>
<dbReference type="Gene3D" id="1.20.120.520">
    <property type="entry name" value="nmb1532 protein domain like"/>
    <property type="match status" value="1"/>
</dbReference>
<dbReference type="PANTHER" id="PTHR39428:SF1">
    <property type="entry name" value="F420H(2)-DEPENDENT QUINONE REDUCTASE RV1261C"/>
    <property type="match status" value="1"/>
</dbReference>
<keyword evidence="6" id="KW-1185">Reference proteome</keyword>
<evidence type="ECO:0000256" key="2">
    <source>
        <dbReference type="ARBA" id="ARBA00049106"/>
    </source>
</evidence>
<dbReference type="InterPro" id="IPR004378">
    <property type="entry name" value="F420H2_quin_Rdtase"/>
</dbReference>
<dbReference type="Proteomes" id="UP000829992">
    <property type="component" value="Chromosome"/>
</dbReference>